<evidence type="ECO:0000313" key="1">
    <source>
        <dbReference type="EMBL" id="SPC88290.1"/>
    </source>
</evidence>
<accession>A0A2N9FMI0</accession>
<gene>
    <name evidence="1" type="ORF">FSB_LOCUS16172</name>
</gene>
<proteinExistence type="predicted"/>
<dbReference type="AlphaFoldDB" id="A0A2N9FMI0"/>
<reference evidence="1" key="1">
    <citation type="submission" date="2018-02" db="EMBL/GenBank/DDBJ databases">
        <authorList>
            <person name="Cohen D.B."/>
            <person name="Kent A.D."/>
        </authorList>
    </citation>
    <scope>NUCLEOTIDE SEQUENCE</scope>
</reference>
<dbReference type="EMBL" id="OIVN01000985">
    <property type="protein sequence ID" value="SPC88290.1"/>
    <property type="molecule type" value="Genomic_DNA"/>
</dbReference>
<protein>
    <submittedName>
        <fullName evidence="1">Uncharacterized protein</fullName>
    </submittedName>
</protein>
<name>A0A2N9FMI0_FAGSY</name>
<sequence>MAGIISGPDPVRVSGLRSDKSLEWVNKETRDGGDAGVNKTSNSNLGIVEALHVVGSIVAFSTTLDDGCRFEIWGVSDTWLHHVLSSSDLEQN</sequence>
<organism evidence="1">
    <name type="scientific">Fagus sylvatica</name>
    <name type="common">Beechnut</name>
    <dbReference type="NCBI Taxonomy" id="28930"/>
    <lineage>
        <taxon>Eukaryota</taxon>
        <taxon>Viridiplantae</taxon>
        <taxon>Streptophyta</taxon>
        <taxon>Embryophyta</taxon>
        <taxon>Tracheophyta</taxon>
        <taxon>Spermatophyta</taxon>
        <taxon>Magnoliopsida</taxon>
        <taxon>eudicotyledons</taxon>
        <taxon>Gunneridae</taxon>
        <taxon>Pentapetalae</taxon>
        <taxon>rosids</taxon>
        <taxon>fabids</taxon>
        <taxon>Fagales</taxon>
        <taxon>Fagaceae</taxon>
        <taxon>Fagus</taxon>
    </lineage>
</organism>